<evidence type="ECO:0000256" key="1">
    <source>
        <dbReference type="ARBA" id="ARBA00023015"/>
    </source>
</evidence>
<evidence type="ECO:0000313" key="7">
    <source>
        <dbReference type="Proteomes" id="UP000516052"/>
    </source>
</evidence>
<keyword evidence="3" id="KW-0804">Transcription</keyword>
<dbReference type="Proteomes" id="UP000516052">
    <property type="component" value="Chromosome"/>
</dbReference>
<dbReference type="GO" id="GO:0003700">
    <property type="term" value="F:DNA-binding transcription factor activity"/>
    <property type="evidence" value="ECO:0007669"/>
    <property type="project" value="TreeGrafter"/>
</dbReference>
<sequence>MTPPEAIPSARRQELLEAAYAYALRTGLTGLSLRPLAEAIGSSPRVLLYLFGSKDGLIRALLARARTEELAHIEQLPTGELHETARELWRWLAADTHRGLLTLWVESYSRSLTDPDGPWSDFARDTVTDWLTLLATAQPPALRDTAPALARRTLLLAVLRGALLDLLATGDTARTTEAVHLHLSTHPESPPSQPCEND</sequence>
<keyword evidence="2 4" id="KW-0238">DNA-binding</keyword>
<evidence type="ECO:0000259" key="5">
    <source>
        <dbReference type="PROSITE" id="PS50977"/>
    </source>
</evidence>
<dbReference type="Gene3D" id="1.10.357.10">
    <property type="entry name" value="Tetracycline Repressor, domain 2"/>
    <property type="match status" value="1"/>
</dbReference>
<name>A0A7H0I8A6_9ACTN</name>
<dbReference type="KEGG" id="sroi:IAG44_05890"/>
<dbReference type="SUPFAM" id="SSF46689">
    <property type="entry name" value="Homeodomain-like"/>
    <property type="match status" value="1"/>
</dbReference>
<reference evidence="6 7" key="1">
    <citation type="submission" date="2020-08" db="EMBL/GenBank/DDBJ databases">
        <title>A novel species.</title>
        <authorList>
            <person name="Gao J."/>
        </authorList>
    </citation>
    <scope>NUCLEOTIDE SEQUENCE [LARGE SCALE GENOMIC DNA]</scope>
    <source>
        <strain evidence="6 7">CRXT-G-22</strain>
    </source>
</reference>
<dbReference type="InterPro" id="IPR001647">
    <property type="entry name" value="HTH_TetR"/>
</dbReference>
<dbReference type="PANTHER" id="PTHR30055:SF234">
    <property type="entry name" value="HTH-TYPE TRANSCRIPTIONAL REGULATOR BETI"/>
    <property type="match status" value="1"/>
</dbReference>
<dbReference type="PROSITE" id="PS50977">
    <property type="entry name" value="HTH_TETR_2"/>
    <property type="match status" value="1"/>
</dbReference>
<dbReference type="InterPro" id="IPR009057">
    <property type="entry name" value="Homeodomain-like_sf"/>
</dbReference>
<feature type="DNA-binding region" description="H-T-H motif" evidence="4">
    <location>
        <begin position="32"/>
        <end position="51"/>
    </location>
</feature>
<dbReference type="InterPro" id="IPR050109">
    <property type="entry name" value="HTH-type_TetR-like_transc_reg"/>
</dbReference>
<evidence type="ECO:0000256" key="4">
    <source>
        <dbReference type="PROSITE-ProRule" id="PRU00335"/>
    </source>
</evidence>
<dbReference type="AlphaFoldDB" id="A0A7H0I8A6"/>
<organism evidence="6 7">
    <name type="scientific">Streptomyces roseirectus</name>
    <dbReference type="NCBI Taxonomy" id="2768066"/>
    <lineage>
        <taxon>Bacteria</taxon>
        <taxon>Bacillati</taxon>
        <taxon>Actinomycetota</taxon>
        <taxon>Actinomycetes</taxon>
        <taxon>Kitasatosporales</taxon>
        <taxon>Streptomycetaceae</taxon>
        <taxon>Streptomyces</taxon>
    </lineage>
</organism>
<evidence type="ECO:0000256" key="3">
    <source>
        <dbReference type="ARBA" id="ARBA00023163"/>
    </source>
</evidence>
<dbReference type="PANTHER" id="PTHR30055">
    <property type="entry name" value="HTH-TYPE TRANSCRIPTIONAL REGULATOR RUTR"/>
    <property type="match status" value="1"/>
</dbReference>
<keyword evidence="1" id="KW-0805">Transcription regulation</keyword>
<keyword evidence="7" id="KW-1185">Reference proteome</keyword>
<dbReference type="Pfam" id="PF00440">
    <property type="entry name" value="TetR_N"/>
    <property type="match status" value="1"/>
</dbReference>
<proteinExistence type="predicted"/>
<dbReference type="RefSeq" id="WP_187746061.1">
    <property type="nucleotide sequence ID" value="NZ_CP060828.1"/>
</dbReference>
<dbReference type="EMBL" id="CP060828">
    <property type="protein sequence ID" value="QNP69022.1"/>
    <property type="molecule type" value="Genomic_DNA"/>
</dbReference>
<gene>
    <name evidence="6" type="ORF">IAG44_05890</name>
</gene>
<protein>
    <submittedName>
        <fullName evidence="6">TetR/AcrR family transcriptional regulator</fullName>
    </submittedName>
</protein>
<dbReference type="GO" id="GO:0000976">
    <property type="term" value="F:transcription cis-regulatory region binding"/>
    <property type="evidence" value="ECO:0007669"/>
    <property type="project" value="TreeGrafter"/>
</dbReference>
<accession>A0A7H0I8A6</accession>
<evidence type="ECO:0000256" key="2">
    <source>
        <dbReference type="ARBA" id="ARBA00023125"/>
    </source>
</evidence>
<evidence type="ECO:0000313" key="6">
    <source>
        <dbReference type="EMBL" id="QNP69022.1"/>
    </source>
</evidence>
<feature type="domain" description="HTH tetR-type" evidence="5">
    <location>
        <begin position="9"/>
        <end position="69"/>
    </location>
</feature>